<dbReference type="RefSeq" id="WP_010748665.1">
    <property type="nucleotide sequence ID" value="NZ_CABGTX010000003.1"/>
</dbReference>
<dbReference type="EMBL" id="CP046123">
    <property type="protein sequence ID" value="QGN28293.1"/>
    <property type="molecule type" value="Genomic_DNA"/>
</dbReference>
<reference evidence="2" key="3">
    <citation type="submission" date="2023-03" db="EMBL/GenBank/DDBJ databases">
        <authorList>
            <person name="Shen W."/>
            <person name="Cai J."/>
        </authorList>
    </citation>
    <scope>NUCLEOTIDE SEQUENCE</scope>
    <source>
        <strain evidence="2">K72-2</strain>
    </source>
</reference>
<dbReference type="InterPro" id="IPR007737">
    <property type="entry name" value="Mga_HTH"/>
</dbReference>
<dbReference type="EMBL" id="JARQDV010000001">
    <property type="protein sequence ID" value="MDT2963110.1"/>
    <property type="molecule type" value="Genomic_DNA"/>
</dbReference>
<name>A0A415ER71_ENTCA</name>
<dbReference type="Proteomes" id="UP001268896">
    <property type="component" value="Unassembled WGS sequence"/>
</dbReference>
<accession>A0A415ER71</accession>
<reference evidence="4 5" key="1">
    <citation type="submission" date="2018-08" db="EMBL/GenBank/DDBJ databases">
        <title>A genome reference for cultivated species of the human gut microbiota.</title>
        <authorList>
            <person name="Zou Y."/>
            <person name="Xue W."/>
            <person name="Luo G."/>
        </authorList>
    </citation>
    <scope>NUCLEOTIDE SEQUENCE [LARGE SCALE GENOMIC DNA]</scope>
    <source>
        <strain evidence="4 5">AF48-16</strain>
    </source>
</reference>
<feature type="domain" description="Mga helix-turn-helix" evidence="1">
    <location>
        <begin position="84"/>
        <end position="164"/>
    </location>
</feature>
<protein>
    <submittedName>
        <fullName evidence="2">Helix-turn-helix domain-containing protein</fullName>
    </submittedName>
    <submittedName>
        <fullName evidence="4">M protein trans-acting positive regulator</fullName>
    </submittedName>
</protein>
<dbReference type="EMBL" id="QRMZ01000016">
    <property type="protein sequence ID" value="RHK05738.1"/>
    <property type="molecule type" value="Genomic_DNA"/>
</dbReference>
<dbReference type="Pfam" id="PF05043">
    <property type="entry name" value="Mga"/>
    <property type="match status" value="1"/>
</dbReference>
<dbReference type="Proteomes" id="UP000286288">
    <property type="component" value="Unassembled WGS sequence"/>
</dbReference>
<sequence length="486" mass="57944">MFVTFLNKADKRKLVMLQYLENAVALSETKETLMDQLTMSEFLINKTVQELNLDFYELGLNEEFEIVTDGTVIKLNASGLATSDTLLTYYLDQALKFSMLKECFFEQLSSLYEFATNHYLSHNPVYKEFKQFKLILKEYDIEVTKEFQLVGEESEIREFIFLFFMKEYYLNHSPFPKEILEKEKTFDRFNESTWLKPEQSARMRIRKKHYLGIVLARMTNGHYLQNSVENDLVLPKHLVIIEELKRWLQEILTITDQEVLEREARDILRFLIVEGWLIDNNSYIDQEQTYIQQLNEHFIQAVQQQFSLTADTLALLHAETTTIHYQLLSFSFSSRYEYQYMDVTYFLETYPEYAAFCRNYLEESRNRPILWNNKEFLFFRYLILLISTIPLKEILVPLYVCVDFSFGDSYNQMIQKNIEKILDLNVQFQSYPDDHTHLILSNLPFYGALGIDHILWLAPPRPIDWANFTEKVSVIRREQFQTKMAQ</sequence>
<dbReference type="AlphaFoldDB" id="A0A415ER71"/>
<dbReference type="GeneID" id="15140936"/>
<evidence type="ECO:0000313" key="6">
    <source>
        <dbReference type="Proteomes" id="UP000422837"/>
    </source>
</evidence>
<evidence type="ECO:0000313" key="3">
    <source>
        <dbReference type="EMBL" id="QGN28293.1"/>
    </source>
</evidence>
<gene>
    <name evidence="4" type="ORF">DW084_12450</name>
    <name evidence="3" type="ORF">GFU50_01640</name>
    <name evidence="2" type="ORF">P7I32_00705</name>
</gene>
<evidence type="ECO:0000313" key="2">
    <source>
        <dbReference type="EMBL" id="MDT2963110.1"/>
    </source>
</evidence>
<reference evidence="3 6" key="2">
    <citation type="submission" date="2019-11" db="EMBL/GenBank/DDBJ databases">
        <title>Detection and genome characteristic of a blood enterococcus casselifavus isolate from Zhengzhou,china.</title>
        <authorList>
            <person name="Wen P."/>
        </authorList>
    </citation>
    <scope>NUCLEOTIDE SEQUENCE [LARGE SCALE GENOMIC DNA]</scope>
    <source>
        <strain evidence="3 6">EC291</strain>
    </source>
</reference>
<proteinExistence type="predicted"/>
<dbReference type="Proteomes" id="UP000422837">
    <property type="component" value="Chromosome"/>
</dbReference>
<evidence type="ECO:0000313" key="5">
    <source>
        <dbReference type="Proteomes" id="UP000286288"/>
    </source>
</evidence>
<evidence type="ECO:0000259" key="1">
    <source>
        <dbReference type="Pfam" id="PF05043"/>
    </source>
</evidence>
<evidence type="ECO:0000313" key="4">
    <source>
        <dbReference type="EMBL" id="RHK05738.1"/>
    </source>
</evidence>
<organism evidence="4 5">
    <name type="scientific">Enterococcus casseliflavus</name>
    <name type="common">Enterococcus flavescens</name>
    <dbReference type="NCBI Taxonomy" id="37734"/>
    <lineage>
        <taxon>Bacteria</taxon>
        <taxon>Bacillati</taxon>
        <taxon>Bacillota</taxon>
        <taxon>Bacilli</taxon>
        <taxon>Lactobacillales</taxon>
        <taxon>Enterococcaceae</taxon>
        <taxon>Enterococcus</taxon>
    </lineage>
</organism>